<dbReference type="CDD" id="cd10820">
    <property type="entry name" value="PDZ_SYNPO2-like"/>
    <property type="match status" value="1"/>
</dbReference>
<feature type="compositionally biased region" description="Basic residues" evidence="5">
    <location>
        <begin position="173"/>
        <end position="182"/>
    </location>
</feature>
<protein>
    <submittedName>
        <fullName evidence="8">Synaptopodin 2-like protein</fullName>
    </submittedName>
</protein>
<keyword evidence="7" id="KW-1185">Reference proteome</keyword>
<dbReference type="InterPro" id="IPR001478">
    <property type="entry name" value="PDZ"/>
</dbReference>
<keyword evidence="2" id="KW-0963">Cytoplasm</keyword>
<evidence type="ECO:0000256" key="2">
    <source>
        <dbReference type="ARBA" id="ARBA00022490"/>
    </source>
</evidence>
<evidence type="ECO:0000256" key="1">
    <source>
        <dbReference type="ARBA" id="ARBA00004496"/>
    </source>
</evidence>
<evidence type="ECO:0000313" key="7">
    <source>
        <dbReference type="Proteomes" id="UP000694871"/>
    </source>
</evidence>
<dbReference type="SUPFAM" id="SSF50156">
    <property type="entry name" value="PDZ domain-like"/>
    <property type="match status" value="1"/>
</dbReference>
<accession>A0ABM1KUB1</accession>
<evidence type="ECO:0000256" key="3">
    <source>
        <dbReference type="ARBA" id="ARBA00022553"/>
    </source>
</evidence>
<evidence type="ECO:0000256" key="4">
    <source>
        <dbReference type="ARBA" id="ARBA00038161"/>
    </source>
</evidence>
<feature type="compositionally biased region" description="Pro residues" evidence="5">
    <location>
        <begin position="125"/>
        <end position="134"/>
    </location>
</feature>
<name>A0ABM1KUB1_GEKJA</name>
<gene>
    <name evidence="8" type="primary">LOC107119346</name>
</gene>
<dbReference type="GeneID" id="107119346"/>
<feature type="compositionally biased region" description="Polar residues" evidence="5">
    <location>
        <begin position="114"/>
        <end position="123"/>
    </location>
</feature>
<dbReference type="SMART" id="SM00228">
    <property type="entry name" value="PDZ"/>
    <property type="match status" value="1"/>
</dbReference>
<dbReference type="Pfam" id="PF00595">
    <property type="entry name" value="PDZ"/>
    <property type="match status" value="1"/>
</dbReference>
<comment type="subcellular location">
    <subcellularLocation>
        <location evidence="1">Cytoplasm</location>
    </subcellularLocation>
</comment>
<dbReference type="Gene3D" id="2.30.42.10">
    <property type="match status" value="1"/>
</dbReference>
<sequence length="308" mass="33220">MGTEEEEVIVTLSGGAPWGFRLQGGSEQKRPLQVSKIRKRSKACHGGLWENDELVSINGKPCASLSHSSAMQIIDSSKGILSIVVKRATSGDTAIVRQLRSPSPKQARAVSPASPLSQTTQALSPEPPAAPVAPQPEQESRRRRQLENLTSPPDSEAYYAETDSDADNVAQEKHRRARKKSPRSPPGVPNNKVGEPQDEVSLSELSGYESTLEAAAQTRNGGDGLTGVAKREIVCQPGSRTDTPFSESEALLELPPPEDREPSPEALLLPHATKTIRAERHLIPMVGPVEHPVDEDLTTTYAEKAKQA</sequence>
<feature type="domain" description="PDZ" evidence="6">
    <location>
        <begin position="7"/>
        <end position="89"/>
    </location>
</feature>
<feature type="non-terminal residue" evidence="8">
    <location>
        <position position="308"/>
    </location>
</feature>
<dbReference type="PROSITE" id="PS50106">
    <property type="entry name" value="PDZ"/>
    <property type="match status" value="1"/>
</dbReference>
<dbReference type="PANTHER" id="PTHR24217">
    <property type="entry name" value="PUTATIVE-RELATED"/>
    <property type="match status" value="1"/>
</dbReference>
<evidence type="ECO:0000259" key="6">
    <source>
        <dbReference type="PROSITE" id="PS50106"/>
    </source>
</evidence>
<evidence type="ECO:0000313" key="8">
    <source>
        <dbReference type="RefSeq" id="XP_015277298.1"/>
    </source>
</evidence>
<evidence type="ECO:0000256" key="5">
    <source>
        <dbReference type="SAM" id="MobiDB-lite"/>
    </source>
</evidence>
<feature type="region of interest" description="Disordered" evidence="5">
    <location>
        <begin position="287"/>
        <end position="308"/>
    </location>
</feature>
<feature type="compositionally biased region" description="Low complexity" evidence="5">
    <location>
        <begin position="244"/>
        <end position="253"/>
    </location>
</feature>
<dbReference type="InterPro" id="IPR051976">
    <property type="entry name" value="Synaptopodin_domain"/>
</dbReference>
<dbReference type="PANTHER" id="PTHR24217:SF10">
    <property type="entry name" value="SYNAPTOPODIN 2-LIKE PROTEIN"/>
    <property type="match status" value="1"/>
</dbReference>
<proteinExistence type="inferred from homology"/>
<organism evidence="7 8">
    <name type="scientific">Gekko japonicus</name>
    <name type="common">Schlegel's Japanese gecko</name>
    <dbReference type="NCBI Taxonomy" id="146911"/>
    <lineage>
        <taxon>Eukaryota</taxon>
        <taxon>Metazoa</taxon>
        <taxon>Chordata</taxon>
        <taxon>Craniata</taxon>
        <taxon>Vertebrata</taxon>
        <taxon>Euteleostomi</taxon>
        <taxon>Lepidosauria</taxon>
        <taxon>Squamata</taxon>
        <taxon>Bifurcata</taxon>
        <taxon>Gekkota</taxon>
        <taxon>Gekkonidae</taxon>
        <taxon>Gekkoninae</taxon>
        <taxon>Gekko</taxon>
    </lineage>
</organism>
<comment type="similarity">
    <text evidence="4">Belongs to the synaptopodin family.</text>
</comment>
<dbReference type="RefSeq" id="XP_015277298.1">
    <property type="nucleotide sequence ID" value="XM_015421812.1"/>
</dbReference>
<keyword evidence="3" id="KW-0597">Phosphoprotein</keyword>
<dbReference type="InterPro" id="IPR036034">
    <property type="entry name" value="PDZ_sf"/>
</dbReference>
<feature type="region of interest" description="Disordered" evidence="5">
    <location>
        <begin position="99"/>
        <end position="264"/>
    </location>
</feature>
<dbReference type="Proteomes" id="UP000694871">
    <property type="component" value="Unplaced"/>
</dbReference>
<reference evidence="8" key="1">
    <citation type="submission" date="2025-08" db="UniProtKB">
        <authorList>
            <consortium name="RefSeq"/>
        </authorList>
    </citation>
    <scope>IDENTIFICATION</scope>
</reference>